<keyword evidence="1" id="KW-1133">Transmembrane helix</keyword>
<keyword evidence="1" id="KW-0472">Membrane</keyword>
<feature type="transmembrane region" description="Helical" evidence="1">
    <location>
        <begin position="55"/>
        <end position="75"/>
    </location>
</feature>
<organism evidence="2">
    <name type="scientific">Candidatus Methanophagaceae archaeon ANME-1 ERB6</name>
    <dbReference type="NCBI Taxonomy" id="2759912"/>
    <lineage>
        <taxon>Archaea</taxon>
        <taxon>Methanobacteriati</taxon>
        <taxon>Methanobacteriota</taxon>
        <taxon>Stenosarchaea group</taxon>
        <taxon>Methanomicrobia</taxon>
        <taxon>Candidatus Methanophagales</taxon>
        <taxon>Candidatus Methanophagaceae</taxon>
    </lineage>
</organism>
<sequence>MSAGIFCSEQLMLVGLIFTSLGTIFLGGWSCFCFRIRKGRSQILDNKTCEYFDRIVKPIGLVLFCVGFILQSLVYRTL</sequence>
<dbReference type="EMBL" id="MT631533">
    <property type="protein sequence ID" value="QNO53188.1"/>
    <property type="molecule type" value="Genomic_DNA"/>
</dbReference>
<gene>
    <name evidence="2" type="ORF">NDOAJMFA_00038</name>
</gene>
<reference evidence="2" key="1">
    <citation type="submission" date="2020-06" db="EMBL/GenBank/DDBJ databases">
        <title>Unique genomic features of the anaerobic methanotrophic archaea.</title>
        <authorList>
            <person name="Chadwick G.L."/>
            <person name="Skennerton C.T."/>
            <person name="Laso-Perez R."/>
            <person name="Leu A.O."/>
            <person name="Speth D.R."/>
            <person name="Yu H."/>
            <person name="Morgan-Lang C."/>
            <person name="Hatzenpichler R."/>
            <person name="Goudeau D."/>
            <person name="Malmstrom R."/>
            <person name="Brazelton W.J."/>
            <person name="Woyke T."/>
            <person name="Hallam S.J."/>
            <person name="Tyson G.W."/>
            <person name="Wegener G."/>
            <person name="Boetius A."/>
            <person name="Orphan V."/>
        </authorList>
    </citation>
    <scope>NUCLEOTIDE SEQUENCE</scope>
</reference>
<evidence type="ECO:0000256" key="1">
    <source>
        <dbReference type="SAM" id="Phobius"/>
    </source>
</evidence>
<proteinExistence type="predicted"/>
<keyword evidence="1" id="KW-0812">Transmembrane</keyword>
<feature type="transmembrane region" description="Helical" evidence="1">
    <location>
        <begin position="12"/>
        <end position="34"/>
    </location>
</feature>
<dbReference type="AlphaFoldDB" id="A0A7G9YYV4"/>
<evidence type="ECO:0000313" key="2">
    <source>
        <dbReference type="EMBL" id="QNO53188.1"/>
    </source>
</evidence>
<name>A0A7G9YYV4_9EURY</name>
<protein>
    <submittedName>
        <fullName evidence="2">Uncharacterized protein</fullName>
    </submittedName>
</protein>
<accession>A0A7G9YYV4</accession>